<evidence type="ECO:0000256" key="5">
    <source>
        <dbReference type="PROSITE-ProRule" id="PRU00024"/>
    </source>
</evidence>
<dbReference type="SMART" id="SM00336">
    <property type="entry name" value="BBOX"/>
    <property type="match status" value="2"/>
</dbReference>
<dbReference type="SUPFAM" id="SSF101898">
    <property type="entry name" value="NHL repeat"/>
    <property type="match status" value="1"/>
</dbReference>
<evidence type="ECO:0000256" key="4">
    <source>
        <dbReference type="ARBA" id="ARBA00022833"/>
    </source>
</evidence>
<keyword evidence="2" id="KW-0677">Repeat</keyword>
<evidence type="ECO:0000256" key="6">
    <source>
        <dbReference type="PROSITE-ProRule" id="PRU00504"/>
    </source>
</evidence>
<dbReference type="PROSITE" id="PS00518">
    <property type="entry name" value="ZF_RING_1"/>
    <property type="match status" value="1"/>
</dbReference>
<evidence type="ECO:0000313" key="10">
    <source>
        <dbReference type="Proteomes" id="UP001217089"/>
    </source>
</evidence>
<feature type="domain" description="B box-type" evidence="8">
    <location>
        <begin position="172"/>
        <end position="213"/>
    </location>
</feature>
<dbReference type="InterPro" id="IPR001258">
    <property type="entry name" value="NHL_repeat"/>
</dbReference>
<keyword evidence="10" id="KW-1185">Reference proteome</keyword>
<dbReference type="PANTHER" id="PTHR25462">
    <property type="entry name" value="BONUS, ISOFORM C-RELATED"/>
    <property type="match status" value="1"/>
</dbReference>
<keyword evidence="3 5" id="KW-0863">Zinc-finger</keyword>
<name>A0ABQ9FX79_TEGGR</name>
<protein>
    <submittedName>
        <fullName evidence="9">Uncharacterized protein</fullName>
    </submittedName>
</protein>
<dbReference type="InterPro" id="IPR000315">
    <property type="entry name" value="Znf_B-box"/>
</dbReference>
<comment type="caution">
    <text evidence="9">The sequence shown here is derived from an EMBL/GenBank/DDBJ whole genome shotgun (WGS) entry which is preliminary data.</text>
</comment>
<gene>
    <name evidence="9" type="ORF">KUTeg_001910</name>
</gene>
<dbReference type="PROSITE" id="PS51125">
    <property type="entry name" value="NHL"/>
    <property type="match status" value="2"/>
</dbReference>
<dbReference type="SUPFAM" id="SSF57850">
    <property type="entry name" value="RING/U-box"/>
    <property type="match status" value="1"/>
</dbReference>
<dbReference type="InterPro" id="IPR003649">
    <property type="entry name" value="Bbox_C"/>
</dbReference>
<evidence type="ECO:0000256" key="2">
    <source>
        <dbReference type="ARBA" id="ARBA00022737"/>
    </source>
</evidence>
<dbReference type="SMART" id="SM00502">
    <property type="entry name" value="BBC"/>
    <property type="match status" value="1"/>
</dbReference>
<keyword evidence="1" id="KW-0479">Metal-binding</keyword>
<evidence type="ECO:0000256" key="1">
    <source>
        <dbReference type="ARBA" id="ARBA00022723"/>
    </source>
</evidence>
<dbReference type="SUPFAM" id="SSF57845">
    <property type="entry name" value="B-box zinc-binding domain"/>
    <property type="match status" value="1"/>
</dbReference>
<dbReference type="EMBL" id="JARBDR010000141">
    <property type="protein sequence ID" value="KAJ8320323.1"/>
    <property type="molecule type" value="Genomic_DNA"/>
</dbReference>
<sequence length="680" mass="77054">MADSKETLAELLETSFLNCSHCSNKYQECRLLPCLHTFCEQCIKGIQETGCHGDDTSPAKEEKDRELTKLSCPICMSMVEVPQNGIADFSENSFLNNLCELHDYKKDKNRPCEYCKYDGKDTNAMSLCLECKDDMCQNCADAHRRTKITRDHKVIPFSQIQNGRYDHDIREYQHKYCISHPNHELSLFCEKCESLICSECKLHDHNDHRWSKFDDAVSKYKVQIEGLLSGINGRIPSIQNYVQFLNQYCTSMEENKAKMCSDIENQTNMLHNMIDQQKNQVIENITELYTEEENQVKMKVQNLETASKSLQDNIRYLDNLLVHGKSEEILQLHRDITFRLTQLIHLQLDGISTKLKVNFLPGMSTDQNIQTVFGKLSVNKVPITQKENAATLKSGLSISTILPNVRNSATLIQSFDGEGKNEGKDVWPTGLAITKNDEMVLVDRGNKKVKIYDGSGKLKTEIYGPKDNKLQSPFDVTILKSGNLAVTDHGAEDVKIFKPNGEFVSNIKGQFKYPRGITTNSKGEIIVVDCNLLQLTVHDPESGKVLKTISGKDNSGLKLLVDPYYVSVTHQDNILVTDTAAPNIKVFSPDGKYLADYGNYGTKEDQILQPYGICCDDYGHMLVADNKNHRIHLLLPDGKFSKFLLTKNDGLWHPMSVCITRQGYFTVAEALGKVKMYQYI</sequence>
<dbReference type="InterPro" id="IPR011042">
    <property type="entry name" value="6-blade_b-propeller_TolB-like"/>
</dbReference>
<evidence type="ECO:0000313" key="9">
    <source>
        <dbReference type="EMBL" id="KAJ8320323.1"/>
    </source>
</evidence>
<dbReference type="InterPro" id="IPR001841">
    <property type="entry name" value="Znf_RING"/>
</dbReference>
<feature type="domain" description="B box-type" evidence="8">
    <location>
        <begin position="107"/>
        <end position="157"/>
    </location>
</feature>
<dbReference type="PROSITE" id="PS50119">
    <property type="entry name" value="ZF_BBOX"/>
    <property type="match status" value="2"/>
</dbReference>
<dbReference type="Gene3D" id="3.30.40.10">
    <property type="entry name" value="Zinc/RING finger domain, C3HC4 (zinc finger)"/>
    <property type="match status" value="1"/>
</dbReference>
<accession>A0ABQ9FX79</accession>
<feature type="repeat" description="NHL" evidence="6">
    <location>
        <begin position="508"/>
        <end position="541"/>
    </location>
</feature>
<dbReference type="InterPro" id="IPR047153">
    <property type="entry name" value="TRIM45/56/19-like"/>
</dbReference>
<evidence type="ECO:0000259" key="7">
    <source>
        <dbReference type="PROSITE" id="PS50089"/>
    </source>
</evidence>
<evidence type="ECO:0000259" key="8">
    <source>
        <dbReference type="PROSITE" id="PS50119"/>
    </source>
</evidence>
<dbReference type="PANTHER" id="PTHR25462:SF296">
    <property type="entry name" value="MEIOTIC P26, ISOFORM F"/>
    <property type="match status" value="1"/>
</dbReference>
<keyword evidence="4" id="KW-0862">Zinc</keyword>
<dbReference type="InterPro" id="IPR017907">
    <property type="entry name" value="Znf_RING_CS"/>
</dbReference>
<feature type="domain" description="RING-type" evidence="7">
    <location>
        <begin position="19"/>
        <end position="75"/>
    </location>
</feature>
<organism evidence="9 10">
    <name type="scientific">Tegillarca granosa</name>
    <name type="common">Malaysian cockle</name>
    <name type="synonym">Anadara granosa</name>
    <dbReference type="NCBI Taxonomy" id="220873"/>
    <lineage>
        <taxon>Eukaryota</taxon>
        <taxon>Metazoa</taxon>
        <taxon>Spiralia</taxon>
        <taxon>Lophotrochozoa</taxon>
        <taxon>Mollusca</taxon>
        <taxon>Bivalvia</taxon>
        <taxon>Autobranchia</taxon>
        <taxon>Pteriomorphia</taxon>
        <taxon>Arcoida</taxon>
        <taxon>Arcoidea</taxon>
        <taxon>Arcidae</taxon>
        <taxon>Tegillarca</taxon>
    </lineage>
</organism>
<proteinExistence type="predicted"/>
<dbReference type="InterPro" id="IPR013083">
    <property type="entry name" value="Znf_RING/FYVE/PHD"/>
</dbReference>
<dbReference type="Proteomes" id="UP001217089">
    <property type="component" value="Unassembled WGS sequence"/>
</dbReference>
<dbReference type="Pfam" id="PF00643">
    <property type="entry name" value="zf-B_box"/>
    <property type="match status" value="1"/>
</dbReference>
<dbReference type="PROSITE" id="PS50089">
    <property type="entry name" value="ZF_RING_2"/>
    <property type="match status" value="1"/>
</dbReference>
<reference evidence="9 10" key="1">
    <citation type="submission" date="2022-12" db="EMBL/GenBank/DDBJ databases">
        <title>Chromosome-level genome of Tegillarca granosa.</title>
        <authorList>
            <person name="Kim J."/>
        </authorList>
    </citation>
    <scope>NUCLEOTIDE SEQUENCE [LARGE SCALE GENOMIC DNA]</scope>
    <source>
        <strain evidence="9">Teg-2019</strain>
        <tissue evidence="9">Adductor muscle</tissue>
    </source>
</reference>
<evidence type="ECO:0000256" key="3">
    <source>
        <dbReference type="ARBA" id="ARBA00022771"/>
    </source>
</evidence>
<dbReference type="Gene3D" id="3.30.160.60">
    <property type="entry name" value="Classic Zinc Finger"/>
    <property type="match status" value="1"/>
</dbReference>
<feature type="repeat" description="NHL" evidence="6">
    <location>
        <begin position="598"/>
        <end position="637"/>
    </location>
</feature>
<dbReference type="SMART" id="SM00184">
    <property type="entry name" value="RING"/>
    <property type="match status" value="1"/>
</dbReference>
<dbReference type="Gene3D" id="2.120.10.30">
    <property type="entry name" value="TolB, C-terminal domain"/>
    <property type="match status" value="1"/>
</dbReference>